<evidence type="ECO:0000256" key="2">
    <source>
        <dbReference type="RuleBase" id="RU003457"/>
    </source>
</evidence>
<evidence type="ECO:0008006" key="7">
    <source>
        <dbReference type="Google" id="ProtNLM"/>
    </source>
</evidence>
<organism evidence="5 6">
    <name type="scientific">Chitinimonas prasina</name>
    <dbReference type="NCBI Taxonomy" id="1434937"/>
    <lineage>
        <taxon>Bacteria</taxon>
        <taxon>Pseudomonadati</taxon>
        <taxon>Pseudomonadota</taxon>
        <taxon>Betaproteobacteria</taxon>
        <taxon>Neisseriales</taxon>
        <taxon>Chitinibacteraceae</taxon>
        <taxon>Chitinimonas</taxon>
    </lineage>
</organism>
<dbReference type="CDD" id="cd02247">
    <property type="entry name" value="cupin_pirin_C"/>
    <property type="match status" value="1"/>
</dbReference>
<keyword evidence="6" id="KW-1185">Reference proteome</keyword>
<dbReference type="InterPro" id="IPR003829">
    <property type="entry name" value="Pirin_N_dom"/>
</dbReference>
<evidence type="ECO:0000259" key="4">
    <source>
        <dbReference type="Pfam" id="PF05726"/>
    </source>
</evidence>
<dbReference type="InterPro" id="IPR008778">
    <property type="entry name" value="Pirin_C_dom"/>
</dbReference>
<gene>
    <name evidence="5" type="ORF">GCM10007907_25870</name>
</gene>
<protein>
    <recommendedName>
        <fullName evidence="7">Pirin family protein</fullName>
    </recommendedName>
</protein>
<dbReference type="InterPro" id="IPR014710">
    <property type="entry name" value="RmlC-like_jellyroll"/>
</dbReference>
<evidence type="ECO:0000313" key="6">
    <source>
        <dbReference type="Proteomes" id="UP001156706"/>
    </source>
</evidence>
<dbReference type="Gene3D" id="2.60.120.10">
    <property type="entry name" value="Jelly Rolls"/>
    <property type="match status" value="2"/>
</dbReference>
<dbReference type="PIRSF" id="PIRSF006232">
    <property type="entry name" value="Pirin"/>
    <property type="match status" value="1"/>
</dbReference>
<evidence type="ECO:0000313" key="5">
    <source>
        <dbReference type="EMBL" id="GLR13797.1"/>
    </source>
</evidence>
<name>A0ABQ5YJE0_9NEIS</name>
<dbReference type="InterPro" id="IPR012093">
    <property type="entry name" value="Pirin"/>
</dbReference>
<reference evidence="6" key="1">
    <citation type="journal article" date="2019" name="Int. J. Syst. Evol. Microbiol.">
        <title>The Global Catalogue of Microorganisms (GCM) 10K type strain sequencing project: providing services to taxonomists for standard genome sequencing and annotation.</title>
        <authorList>
            <consortium name="The Broad Institute Genomics Platform"/>
            <consortium name="The Broad Institute Genome Sequencing Center for Infectious Disease"/>
            <person name="Wu L."/>
            <person name="Ma J."/>
        </authorList>
    </citation>
    <scope>NUCLEOTIDE SEQUENCE [LARGE SCALE GENOMIC DNA]</scope>
    <source>
        <strain evidence="6">NBRC 110044</strain>
    </source>
</reference>
<dbReference type="EMBL" id="BSOG01000002">
    <property type="protein sequence ID" value="GLR13797.1"/>
    <property type="molecule type" value="Genomic_DNA"/>
</dbReference>
<dbReference type="RefSeq" id="WP_284196882.1">
    <property type="nucleotide sequence ID" value="NZ_BSOG01000002.1"/>
</dbReference>
<accession>A0ABQ5YJE0</accession>
<evidence type="ECO:0000259" key="3">
    <source>
        <dbReference type="Pfam" id="PF02678"/>
    </source>
</evidence>
<dbReference type="Proteomes" id="UP001156706">
    <property type="component" value="Unassembled WGS sequence"/>
</dbReference>
<evidence type="ECO:0000256" key="1">
    <source>
        <dbReference type="ARBA" id="ARBA00008416"/>
    </source>
</evidence>
<dbReference type="CDD" id="cd02909">
    <property type="entry name" value="cupin_pirin_N"/>
    <property type="match status" value="1"/>
</dbReference>
<dbReference type="Pfam" id="PF02678">
    <property type="entry name" value="Pirin"/>
    <property type="match status" value="1"/>
</dbReference>
<comment type="caution">
    <text evidence="5">The sequence shown here is derived from an EMBL/GenBank/DDBJ whole genome shotgun (WGS) entry which is preliminary data.</text>
</comment>
<dbReference type="PANTHER" id="PTHR13903:SF8">
    <property type="entry name" value="PIRIN"/>
    <property type="match status" value="1"/>
</dbReference>
<feature type="domain" description="Pirin C-terminal" evidence="4">
    <location>
        <begin position="176"/>
        <end position="274"/>
    </location>
</feature>
<proteinExistence type="inferred from homology"/>
<dbReference type="Pfam" id="PF05726">
    <property type="entry name" value="Pirin_C"/>
    <property type="match status" value="1"/>
</dbReference>
<comment type="similarity">
    <text evidence="1 2">Belongs to the pirin family.</text>
</comment>
<dbReference type="PANTHER" id="PTHR13903">
    <property type="entry name" value="PIRIN-RELATED"/>
    <property type="match status" value="1"/>
</dbReference>
<feature type="domain" description="Pirin N-terminal" evidence="3">
    <location>
        <begin position="20"/>
        <end position="122"/>
    </location>
</feature>
<sequence length="289" mass="31332">MSSIQHLLKPHERDLGGFSVKRLLPSLPKQAVGPFIFFDHMGPSAQAPGEGMDVRPHPHIGLATVTYLYEGEILHRDSLGSVQVIRPGDVNWMTAGSGVVHSERTPPGARAQGQTLHGLQTWFALPREYEDTAPGFWHHPAATLPLLEEPGLSLRVILGTAYGQTSPVHTYGDTLYVAGELAAGATFEIPPEHAERGVYLASGSLEIDGIAIQPGQLAVLVPGATVSVRATSDTRLLVLGGEPLDGPRYIWWNFVASSRERIEAAKQRWQAGEFPQVPGETERIPLPEK</sequence>
<dbReference type="SUPFAM" id="SSF51182">
    <property type="entry name" value="RmlC-like cupins"/>
    <property type="match status" value="1"/>
</dbReference>
<dbReference type="InterPro" id="IPR011051">
    <property type="entry name" value="RmlC_Cupin_sf"/>
</dbReference>